<accession>A0A6J4QVM7</accession>
<gene>
    <name evidence="2" type="ORF">AVDCRST_MAG02-2322</name>
</gene>
<evidence type="ECO:0000313" key="2">
    <source>
        <dbReference type="EMBL" id="CAA9456329.1"/>
    </source>
</evidence>
<organism evidence="2">
    <name type="scientific">uncultured Rubrobacteraceae bacterium</name>
    <dbReference type="NCBI Taxonomy" id="349277"/>
    <lineage>
        <taxon>Bacteria</taxon>
        <taxon>Bacillati</taxon>
        <taxon>Actinomycetota</taxon>
        <taxon>Rubrobacteria</taxon>
        <taxon>Rubrobacterales</taxon>
        <taxon>Rubrobacteraceae</taxon>
        <taxon>environmental samples</taxon>
    </lineage>
</organism>
<proteinExistence type="predicted"/>
<feature type="region of interest" description="Disordered" evidence="1">
    <location>
        <begin position="1"/>
        <end position="77"/>
    </location>
</feature>
<evidence type="ECO:0000256" key="1">
    <source>
        <dbReference type="SAM" id="MobiDB-lite"/>
    </source>
</evidence>
<feature type="compositionally biased region" description="Polar residues" evidence="1">
    <location>
        <begin position="68"/>
        <end position="77"/>
    </location>
</feature>
<feature type="non-terminal residue" evidence="2">
    <location>
        <position position="1"/>
    </location>
</feature>
<dbReference type="AlphaFoldDB" id="A0A6J4QVM7"/>
<name>A0A6J4QVM7_9ACTN</name>
<feature type="compositionally biased region" description="Low complexity" evidence="1">
    <location>
        <begin position="49"/>
        <end position="59"/>
    </location>
</feature>
<dbReference type="EMBL" id="CADCVH010000053">
    <property type="protein sequence ID" value="CAA9456329.1"/>
    <property type="molecule type" value="Genomic_DNA"/>
</dbReference>
<sequence length="77" mass="8156">GAGPRGAAACTTTWWPSPSGPTRQRGPPPARRLQVQVRLRGRGHRVSRLPRPAGPAAARRAVEPRPSPCTTGSTRSL</sequence>
<reference evidence="2" key="1">
    <citation type="submission" date="2020-02" db="EMBL/GenBank/DDBJ databases">
        <authorList>
            <person name="Meier V. D."/>
        </authorList>
    </citation>
    <scope>NUCLEOTIDE SEQUENCE</scope>
    <source>
        <strain evidence="2">AVDCRST_MAG02</strain>
    </source>
</reference>
<feature type="compositionally biased region" description="Basic residues" evidence="1">
    <location>
        <begin position="39"/>
        <end position="48"/>
    </location>
</feature>
<feature type="compositionally biased region" description="Low complexity" evidence="1">
    <location>
        <begin position="11"/>
        <end position="22"/>
    </location>
</feature>
<protein>
    <submittedName>
        <fullName evidence="2">Uncharacterized protein</fullName>
    </submittedName>
</protein>
<feature type="non-terminal residue" evidence="2">
    <location>
        <position position="77"/>
    </location>
</feature>